<sequence>MWKKWVFASVIIIGIFFLIPYSLPIIFAFLTACLLEGSVSWLVKKWNFSRLQAVISVFTGYVLAMSVLGYYLILLIVQQTITLSEKTPTFVKDLYTTAIRPLIRRWEFYSKDLPVDVMKSIEVAIENTITSIDVFLQGLMQNIVNLVTAVPGFLIEFLIYLIALFLISLELPRLKASLEAHLKEQTKRKVYLVANQLNKAGIGFLKAQVILSILTFIMAFVGLSILGAPYTALLSLLIVIVDILPILGTGSVLVPWAVFAILQNNTFLGIGLIILFIVITVVRRIIEPKVYSTSLGISPLAALVSLYIGFKLIGLLGIIIGPAIVIIYDTLKKANIIKVNFKV</sequence>
<comment type="caution">
    <text evidence="7">The sequence shown here is derived from an EMBL/GenBank/DDBJ whole genome shotgun (WGS) entry which is preliminary data.</text>
</comment>
<dbReference type="OrthoDB" id="9774361at2"/>
<feature type="transmembrane region" description="Helical" evidence="6">
    <location>
        <begin position="209"/>
        <end position="230"/>
    </location>
</feature>
<evidence type="ECO:0000313" key="7">
    <source>
        <dbReference type="EMBL" id="PLR79658.1"/>
    </source>
</evidence>
<evidence type="ECO:0000256" key="1">
    <source>
        <dbReference type="ARBA" id="ARBA00004141"/>
    </source>
</evidence>
<evidence type="ECO:0000256" key="5">
    <source>
        <dbReference type="ARBA" id="ARBA00023136"/>
    </source>
</evidence>
<evidence type="ECO:0000256" key="3">
    <source>
        <dbReference type="ARBA" id="ARBA00022692"/>
    </source>
</evidence>
<evidence type="ECO:0000256" key="4">
    <source>
        <dbReference type="ARBA" id="ARBA00022989"/>
    </source>
</evidence>
<feature type="transmembrane region" description="Helical" evidence="6">
    <location>
        <begin position="236"/>
        <end position="259"/>
    </location>
</feature>
<evidence type="ECO:0000313" key="8">
    <source>
        <dbReference type="EMBL" id="PLS00850.1"/>
    </source>
</evidence>
<keyword evidence="3 6" id="KW-0812">Transmembrane</keyword>
<dbReference type="PANTHER" id="PTHR21716">
    <property type="entry name" value="TRANSMEMBRANE PROTEIN"/>
    <property type="match status" value="1"/>
</dbReference>
<gene>
    <name evidence="7" type="primary">ytvI</name>
    <name evidence="7" type="ORF">CU635_21900</name>
    <name evidence="8" type="ORF">CVD25_00620</name>
</gene>
<accession>A0A2N5GFX1</accession>
<reference evidence="8 10" key="2">
    <citation type="submission" date="2017-12" db="EMBL/GenBank/DDBJ databases">
        <title>Comparative Functional Genomics of Dry Heat Resistant strains isolated from the Viking Spacecraft.</title>
        <authorList>
            <person name="Seuylemezian A."/>
            <person name="Cooper K."/>
            <person name="Vaishampayan P."/>
        </authorList>
    </citation>
    <scope>NUCLEOTIDE SEQUENCE [LARGE SCALE GENOMIC DNA]</scope>
    <source>
        <strain evidence="8 10">ATCC 29669</strain>
    </source>
</reference>
<feature type="transmembrane region" description="Helical" evidence="6">
    <location>
        <begin position="306"/>
        <end position="328"/>
    </location>
</feature>
<comment type="subcellular location">
    <subcellularLocation>
        <location evidence="1">Membrane</location>
        <topology evidence="1">Multi-pass membrane protein</topology>
    </subcellularLocation>
</comment>
<organism evidence="7 9">
    <name type="scientific">Bacillus canaveralius</name>
    <dbReference type="NCBI Taxonomy" id="1403243"/>
    <lineage>
        <taxon>Bacteria</taxon>
        <taxon>Bacillati</taxon>
        <taxon>Bacillota</taxon>
        <taxon>Bacilli</taxon>
        <taxon>Bacillales</taxon>
        <taxon>Bacillaceae</taxon>
        <taxon>Bacillus</taxon>
    </lineage>
</organism>
<keyword evidence="5 6" id="KW-0472">Membrane</keyword>
<dbReference type="Proteomes" id="UP000234951">
    <property type="component" value="Unassembled WGS sequence"/>
</dbReference>
<dbReference type="Pfam" id="PF01594">
    <property type="entry name" value="AI-2E_transport"/>
    <property type="match status" value="1"/>
</dbReference>
<comment type="similarity">
    <text evidence="2">Belongs to the autoinducer-2 exporter (AI-2E) (TC 2.A.86) family.</text>
</comment>
<reference evidence="7 9" key="1">
    <citation type="submission" date="2017-11" db="EMBL/GenBank/DDBJ databases">
        <title>Comparitive Functional Genomics of Dry Heat Resistant strains isolated from the Viking Spacecraft.</title>
        <authorList>
            <person name="Seuylemezian A."/>
            <person name="Cooper K."/>
            <person name="Vaishampayan P."/>
        </authorList>
    </citation>
    <scope>NUCLEOTIDE SEQUENCE [LARGE SCALE GENOMIC DNA]</scope>
    <source>
        <strain evidence="7 9">M4.6</strain>
    </source>
</reference>
<dbReference type="PANTHER" id="PTHR21716:SF68">
    <property type="entry name" value="TRANSPORT PROTEIN YTVI-RELATED"/>
    <property type="match status" value="1"/>
</dbReference>
<dbReference type="EMBL" id="PGVD01000002">
    <property type="protein sequence ID" value="PLS00850.1"/>
    <property type="molecule type" value="Genomic_DNA"/>
</dbReference>
<feature type="transmembrane region" description="Helical" evidence="6">
    <location>
        <begin position="6"/>
        <end position="32"/>
    </location>
</feature>
<name>A0A2N5GFX1_9BACI</name>
<proteinExistence type="inferred from homology"/>
<evidence type="ECO:0000256" key="6">
    <source>
        <dbReference type="SAM" id="Phobius"/>
    </source>
</evidence>
<evidence type="ECO:0000313" key="10">
    <source>
        <dbReference type="Proteomes" id="UP000235114"/>
    </source>
</evidence>
<feature type="transmembrane region" description="Helical" evidence="6">
    <location>
        <begin position="266"/>
        <end position="286"/>
    </location>
</feature>
<dbReference type="PROSITE" id="PS51257">
    <property type="entry name" value="PROKAR_LIPOPROTEIN"/>
    <property type="match status" value="1"/>
</dbReference>
<dbReference type="Proteomes" id="UP000235114">
    <property type="component" value="Unassembled WGS sequence"/>
</dbReference>
<feature type="transmembrane region" description="Helical" evidence="6">
    <location>
        <begin position="53"/>
        <end position="77"/>
    </location>
</feature>
<dbReference type="NCBIfam" id="TIGR02872">
    <property type="entry name" value="spore_ytvI"/>
    <property type="match status" value="1"/>
</dbReference>
<dbReference type="GO" id="GO:0016020">
    <property type="term" value="C:membrane"/>
    <property type="evidence" value="ECO:0007669"/>
    <property type="project" value="UniProtKB-SubCell"/>
</dbReference>
<dbReference type="InterPro" id="IPR002549">
    <property type="entry name" value="AI-2E-like"/>
</dbReference>
<dbReference type="AlphaFoldDB" id="A0A2N5GFX1"/>
<dbReference type="GO" id="GO:0055085">
    <property type="term" value="P:transmembrane transport"/>
    <property type="evidence" value="ECO:0007669"/>
    <property type="project" value="TreeGrafter"/>
</dbReference>
<evidence type="ECO:0000313" key="9">
    <source>
        <dbReference type="Proteomes" id="UP000234951"/>
    </source>
</evidence>
<dbReference type="EMBL" id="PGVA01000082">
    <property type="protein sequence ID" value="PLR79658.1"/>
    <property type="molecule type" value="Genomic_DNA"/>
</dbReference>
<evidence type="ECO:0000256" key="2">
    <source>
        <dbReference type="ARBA" id="ARBA00009773"/>
    </source>
</evidence>
<dbReference type="RefSeq" id="WP_101579492.1">
    <property type="nucleotide sequence ID" value="NZ_PGVA01000082.1"/>
</dbReference>
<dbReference type="InterPro" id="IPR014227">
    <property type="entry name" value="YtvI-like"/>
</dbReference>
<protein>
    <submittedName>
        <fullName evidence="7">Sporulation integral membrane protein YtvI</fullName>
    </submittedName>
</protein>
<keyword evidence="4 6" id="KW-1133">Transmembrane helix</keyword>
<feature type="transmembrane region" description="Helical" evidence="6">
    <location>
        <begin position="143"/>
        <end position="167"/>
    </location>
</feature>
<keyword evidence="10" id="KW-1185">Reference proteome</keyword>